<dbReference type="InterPro" id="IPR005149">
    <property type="entry name" value="Tscrpt_reg_PadR_N"/>
</dbReference>
<protein>
    <submittedName>
        <fullName evidence="2">Transcriptional regulator PadR-like family protein</fullName>
    </submittedName>
</protein>
<proteinExistence type="predicted"/>
<dbReference type="InterPro" id="IPR052509">
    <property type="entry name" value="Metal_resp_DNA-bind_regulator"/>
</dbReference>
<sequence length="113" mass="12691">MRTVDFHILLSLLDHQRHGYGIIKEVEAMTSGDVRMGPGTLYGSIKRLINLGLIIESKKRPSAKDDDERRRCYYRVTAAGIKATRAECERLQSLLEIARVKKGPEFTSMVGVG</sequence>
<keyword evidence="3" id="KW-1185">Reference proteome</keyword>
<evidence type="ECO:0000313" key="2">
    <source>
        <dbReference type="EMBL" id="TWU39531.1"/>
    </source>
</evidence>
<feature type="domain" description="Transcription regulator PadR N-terminal" evidence="1">
    <location>
        <begin position="9"/>
        <end position="83"/>
    </location>
</feature>
<dbReference type="RefSeq" id="WP_146526271.1">
    <property type="nucleotide sequence ID" value="NZ_SJPV01000003.1"/>
</dbReference>
<dbReference type="AlphaFoldDB" id="A0A5C6DVQ0"/>
<evidence type="ECO:0000259" key="1">
    <source>
        <dbReference type="Pfam" id="PF03551"/>
    </source>
</evidence>
<name>A0A5C6DVQ0_9BACT</name>
<evidence type="ECO:0000313" key="3">
    <source>
        <dbReference type="Proteomes" id="UP000319143"/>
    </source>
</evidence>
<accession>A0A5C6DVQ0</accession>
<organism evidence="2 3">
    <name type="scientific">Novipirellula artificiosorum</name>
    <dbReference type="NCBI Taxonomy" id="2528016"/>
    <lineage>
        <taxon>Bacteria</taxon>
        <taxon>Pseudomonadati</taxon>
        <taxon>Planctomycetota</taxon>
        <taxon>Planctomycetia</taxon>
        <taxon>Pirellulales</taxon>
        <taxon>Pirellulaceae</taxon>
        <taxon>Novipirellula</taxon>
    </lineage>
</organism>
<dbReference type="OrthoDB" id="122286at2"/>
<comment type="caution">
    <text evidence="2">The sequence shown here is derived from an EMBL/GenBank/DDBJ whole genome shotgun (WGS) entry which is preliminary data.</text>
</comment>
<dbReference type="Pfam" id="PF03551">
    <property type="entry name" value="PadR"/>
    <property type="match status" value="1"/>
</dbReference>
<dbReference type="PANTHER" id="PTHR33169">
    <property type="entry name" value="PADR-FAMILY TRANSCRIPTIONAL REGULATOR"/>
    <property type="match status" value="1"/>
</dbReference>
<dbReference type="Proteomes" id="UP000319143">
    <property type="component" value="Unassembled WGS sequence"/>
</dbReference>
<dbReference type="EMBL" id="SJPV01000003">
    <property type="protein sequence ID" value="TWU39531.1"/>
    <property type="molecule type" value="Genomic_DNA"/>
</dbReference>
<dbReference type="PANTHER" id="PTHR33169:SF13">
    <property type="entry name" value="PADR-FAMILY TRANSCRIPTIONAL REGULATOR"/>
    <property type="match status" value="1"/>
</dbReference>
<dbReference type="SUPFAM" id="SSF46785">
    <property type="entry name" value="Winged helix' DNA-binding domain"/>
    <property type="match status" value="1"/>
</dbReference>
<dbReference type="InterPro" id="IPR036388">
    <property type="entry name" value="WH-like_DNA-bd_sf"/>
</dbReference>
<gene>
    <name evidence="2" type="ORF">Poly41_23860</name>
</gene>
<dbReference type="Gene3D" id="1.10.10.10">
    <property type="entry name" value="Winged helix-like DNA-binding domain superfamily/Winged helix DNA-binding domain"/>
    <property type="match status" value="1"/>
</dbReference>
<dbReference type="InterPro" id="IPR036390">
    <property type="entry name" value="WH_DNA-bd_sf"/>
</dbReference>
<reference evidence="2 3" key="1">
    <citation type="submission" date="2019-02" db="EMBL/GenBank/DDBJ databases">
        <title>Deep-cultivation of Planctomycetes and their phenomic and genomic characterization uncovers novel biology.</title>
        <authorList>
            <person name="Wiegand S."/>
            <person name="Jogler M."/>
            <person name="Boedeker C."/>
            <person name="Pinto D."/>
            <person name="Vollmers J."/>
            <person name="Rivas-Marin E."/>
            <person name="Kohn T."/>
            <person name="Peeters S.H."/>
            <person name="Heuer A."/>
            <person name="Rast P."/>
            <person name="Oberbeckmann S."/>
            <person name="Bunk B."/>
            <person name="Jeske O."/>
            <person name="Meyerdierks A."/>
            <person name="Storesund J.E."/>
            <person name="Kallscheuer N."/>
            <person name="Luecker S."/>
            <person name="Lage O.M."/>
            <person name="Pohl T."/>
            <person name="Merkel B.J."/>
            <person name="Hornburger P."/>
            <person name="Mueller R.-W."/>
            <person name="Bruemmer F."/>
            <person name="Labrenz M."/>
            <person name="Spormann A.M."/>
            <person name="Op Den Camp H."/>
            <person name="Overmann J."/>
            <person name="Amann R."/>
            <person name="Jetten M.S.M."/>
            <person name="Mascher T."/>
            <person name="Medema M.H."/>
            <person name="Devos D.P."/>
            <person name="Kaster A.-K."/>
            <person name="Ovreas L."/>
            <person name="Rohde M."/>
            <person name="Galperin M.Y."/>
            <person name="Jogler C."/>
        </authorList>
    </citation>
    <scope>NUCLEOTIDE SEQUENCE [LARGE SCALE GENOMIC DNA]</scope>
    <source>
        <strain evidence="2 3">Poly41</strain>
    </source>
</reference>